<name>A0ABP7LKA9_9GAMM</name>
<dbReference type="Gene3D" id="1.10.10.60">
    <property type="entry name" value="Homeodomain-like"/>
    <property type="match status" value="1"/>
</dbReference>
<dbReference type="SUPFAM" id="SSF46689">
    <property type="entry name" value="Homeodomain-like"/>
    <property type="match status" value="2"/>
</dbReference>
<dbReference type="InterPro" id="IPR011051">
    <property type="entry name" value="RmlC_Cupin_sf"/>
</dbReference>
<dbReference type="PANTHER" id="PTHR11019:SF190">
    <property type="entry name" value="ARAC-FAMILY REGULATORY PROTEIN"/>
    <property type="match status" value="1"/>
</dbReference>
<keyword evidence="1" id="KW-0805">Transcription regulation</keyword>
<protein>
    <submittedName>
        <fullName evidence="5">Helix-turn-helix transcriptional regulator</fullName>
    </submittedName>
</protein>
<organism evidence="5 6">
    <name type="scientific">Gibbsiella dentisursi</name>
    <dbReference type="NCBI Taxonomy" id="796890"/>
    <lineage>
        <taxon>Bacteria</taxon>
        <taxon>Pseudomonadati</taxon>
        <taxon>Pseudomonadota</taxon>
        <taxon>Gammaproteobacteria</taxon>
        <taxon>Enterobacterales</taxon>
        <taxon>Yersiniaceae</taxon>
        <taxon>Gibbsiella</taxon>
    </lineage>
</organism>
<evidence type="ECO:0000259" key="4">
    <source>
        <dbReference type="PROSITE" id="PS01124"/>
    </source>
</evidence>
<accession>A0ABP7LKA9</accession>
<dbReference type="Pfam" id="PF12833">
    <property type="entry name" value="HTH_18"/>
    <property type="match status" value="1"/>
</dbReference>
<keyword evidence="3" id="KW-0804">Transcription</keyword>
<evidence type="ECO:0000313" key="6">
    <source>
        <dbReference type="Proteomes" id="UP001499994"/>
    </source>
</evidence>
<dbReference type="SUPFAM" id="SSF51182">
    <property type="entry name" value="RmlC-like cupins"/>
    <property type="match status" value="1"/>
</dbReference>
<dbReference type="SMART" id="SM00342">
    <property type="entry name" value="HTH_ARAC"/>
    <property type="match status" value="1"/>
</dbReference>
<comment type="caution">
    <text evidence="5">The sequence shown here is derived from an EMBL/GenBank/DDBJ whole genome shotgun (WGS) entry which is preliminary data.</text>
</comment>
<dbReference type="InterPro" id="IPR018060">
    <property type="entry name" value="HTH_AraC"/>
</dbReference>
<dbReference type="PANTHER" id="PTHR11019">
    <property type="entry name" value="HTH-TYPE TRANSCRIPTIONAL REGULATOR NIMR"/>
    <property type="match status" value="1"/>
</dbReference>
<dbReference type="EMBL" id="BAABDG010000007">
    <property type="protein sequence ID" value="GAA3903549.1"/>
    <property type="molecule type" value="Genomic_DNA"/>
</dbReference>
<gene>
    <name evidence="5" type="ORF">GCM10022405_31010</name>
</gene>
<dbReference type="InterPro" id="IPR020449">
    <property type="entry name" value="Tscrpt_reg_AraC-type_HTH"/>
</dbReference>
<dbReference type="PROSITE" id="PS01124">
    <property type="entry name" value="HTH_ARAC_FAMILY_2"/>
    <property type="match status" value="1"/>
</dbReference>
<sequence>MLRKQDNLRANTMAEIRYFPAEHILAPRPVQFRCEDFNAHTEFQPHSHSWGQLMWVKAGVMALNIGGQRFLAPPEFVVWAPAGLEHSCYNRRQAQCRMVDIMQPLCAGMPAEPCLVNVTPIFRAIAEDFYARRQYVPQTREDLRLCRVLIDQLHRSPQQQAYLPASRDKFLAPVLQALERCPADNTPLAQWAARVYTTERTLSRRCQQELGMSFSEWRQRLRFLYATSLLEQGKTVQEVALEVGYSSASAFIVMFQQIAGTTPERFRRA</sequence>
<keyword evidence="2" id="KW-0238">DNA-binding</keyword>
<evidence type="ECO:0000256" key="2">
    <source>
        <dbReference type="ARBA" id="ARBA00023125"/>
    </source>
</evidence>
<reference evidence="6" key="1">
    <citation type="journal article" date="2019" name="Int. J. Syst. Evol. Microbiol.">
        <title>The Global Catalogue of Microorganisms (GCM) 10K type strain sequencing project: providing services to taxonomists for standard genome sequencing and annotation.</title>
        <authorList>
            <consortium name="The Broad Institute Genomics Platform"/>
            <consortium name="The Broad Institute Genome Sequencing Center for Infectious Disease"/>
            <person name="Wu L."/>
            <person name="Ma J."/>
        </authorList>
    </citation>
    <scope>NUCLEOTIDE SEQUENCE [LARGE SCALE GENOMIC DNA]</scope>
    <source>
        <strain evidence="6">JCM 17201</strain>
    </source>
</reference>
<dbReference type="Pfam" id="PF07883">
    <property type="entry name" value="Cupin_2"/>
    <property type="match status" value="1"/>
</dbReference>
<proteinExistence type="predicted"/>
<dbReference type="InterPro" id="IPR014710">
    <property type="entry name" value="RmlC-like_jellyroll"/>
</dbReference>
<evidence type="ECO:0000313" key="5">
    <source>
        <dbReference type="EMBL" id="GAA3903549.1"/>
    </source>
</evidence>
<evidence type="ECO:0000256" key="1">
    <source>
        <dbReference type="ARBA" id="ARBA00023015"/>
    </source>
</evidence>
<feature type="domain" description="HTH araC/xylS-type" evidence="4">
    <location>
        <begin position="172"/>
        <end position="269"/>
    </location>
</feature>
<dbReference type="InterPro" id="IPR013096">
    <property type="entry name" value="Cupin_2"/>
</dbReference>
<dbReference type="InterPro" id="IPR009057">
    <property type="entry name" value="Homeodomain-like_sf"/>
</dbReference>
<dbReference type="CDD" id="cd06124">
    <property type="entry name" value="cupin_NimR-like_N"/>
    <property type="match status" value="1"/>
</dbReference>
<dbReference type="Gene3D" id="2.60.120.10">
    <property type="entry name" value="Jelly Rolls"/>
    <property type="match status" value="1"/>
</dbReference>
<keyword evidence="6" id="KW-1185">Reference proteome</keyword>
<evidence type="ECO:0000256" key="3">
    <source>
        <dbReference type="ARBA" id="ARBA00023163"/>
    </source>
</evidence>
<dbReference type="PRINTS" id="PR00032">
    <property type="entry name" value="HTHARAC"/>
</dbReference>
<dbReference type="Proteomes" id="UP001499994">
    <property type="component" value="Unassembled WGS sequence"/>
</dbReference>